<evidence type="ECO:0000259" key="1">
    <source>
        <dbReference type="Pfam" id="PF05713"/>
    </source>
</evidence>
<organism evidence="2 3">
    <name type="scientific">Naumannella halotolerans</name>
    <dbReference type="NCBI Taxonomy" id="993414"/>
    <lineage>
        <taxon>Bacteria</taxon>
        <taxon>Bacillati</taxon>
        <taxon>Actinomycetota</taxon>
        <taxon>Actinomycetes</taxon>
        <taxon>Propionibacteriales</taxon>
        <taxon>Propionibacteriaceae</taxon>
        <taxon>Naumannella</taxon>
    </lineage>
</organism>
<name>A0A4R7J823_9ACTN</name>
<sequence>MVTMPDEAQRRRRGGRRAIYPKRVELRMTQSSFDLAEESAKRASEATGRAVTVSDIIREAVEDGCRRLAREQAQASARRGGADPGVVDGLIDDVQELRTEMRKVGHNVNQMAKVAHQTGQVTGDLDDVKRQLEAIDGRLVELAGRIAGVDD</sequence>
<gene>
    <name evidence="2" type="ORF">CLV29_1026</name>
</gene>
<feature type="domain" description="Bacterial mobilisation" evidence="1">
    <location>
        <begin position="100"/>
        <end position="139"/>
    </location>
</feature>
<dbReference type="InterPro" id="IPR008687">
    <property type="entry name" value="MobC"/>
</dbReference>
<evidence type="ECO:0000313" key="2">
    <source>
        <dbReference type="EMBL" id="TDT33414.1"/>
    </source>
</evidence>
<accession>A0A4R7J823</accession>
<proteinExistence type="predicted"/>
<dbReference type="EMBL" id="SOAW01000001">
    <property type="protein sequence ID" value="TDT33414.1"/>
    <property type="molecule type" value="Genomic_DNA"/>
</dbReference>
<protein>
    <submittedName>
        <fullName evidence="2">Mobilization protein MobC</fullName>
    </submittedName>
</protein>
<dbReference type="AlphaFoldDB" id="A0A4R7J823"/>
<dbReference type="Proteomes" id="UP000295371">
    <property type="component" value="Unassembled WGS sequence"/>
</dbReference>
<keyword evidence="3" id="KW-1185">Reference proteome</keyword>
<dbReference type="Pfam" id="PF05713">
    <property type="entry name" value="MobC"/>
    <property type="match status" value="1"/>
</dbReference>
<evidence type="ECO:0000313" key="3">
    <source>
        <dbReference type="Proteomes" id="UP000295371"/>
    </source>
</evidence>
<comment type="caution">
    <text evidence="2">The sequence shown here is derived from an EMBL/GenBank/DDBJ whole genome shotgun (WGS) entry which is preliminary data.</text>
</comment>
<reference evidence="2 3" key="1">
    <citation type="submission" date="2019-03" db="EMBL/GenBank/DDBJ databases">
        <title>Genomic Encyclopedia of Archaeal and Bacterial Type Strains, Phase II (KMG-II): from individual species to whole genera.</title>
        <authorList>
            <person name="Goeker M."/>
        </authorList>
    </citation>
    <scope>NUCLEOTIDE SEQUENCE [LARGE SCALE GENOMIC DNA]</scope>
    <source>
        <strain evidence="2 3">DSM 24323</strain>
    </source>
</reference>